<dbReference type="InterPro" id="IPR001296">
    <property type="entry name" value="Glyco_trans_1"/>
</dbReference>
<dbReference type="KEGG" id="bgm:CAL15_04240"/>
<organism evidence="4 5">
    <name type="scientific">Bordetella genomosp. 13</name>
    <dbReference type="NCBI Taxonomy" id="463040"/>
    <lineage>
        <taxon>Bacteria</taxon>
        <taxon>Pseudomonadati</taxon>
        <taxon>Pseudomonadota</taxon>
        <taxon>Betaproteobacteria</taxon>
        <taxon>Burkholderiales</taxon>
        <taxon>Alcaligenaceae</taxon>
        <taxon>Bordetella</taxon>
    </lineage>
</organism>
<dbReference type="EMBL" id="CP021111">
    <property type="protein sequence ID" value="ARP93659.1"/>
    <property type="molecule type" value="Genomic_DNA"/>
</dbReference>
<dbReference type="AlphaFoldDB" id="A0A1W6Z8J3"/>
<name>A0A1W6Z8J3_9BORD</name>
<feature type="domain" description="Glycosyltransferase subfamily 4-like N-terminal" evidence="3">
    <location>
        <begin position="46"/>
        <end position="200"/>
    </location>
</feature>
<dbReference type="GO" id="GO:0016757">
    <property type="term" value="F:glycosyltransferase activity"/>
    <property type="evidence" value="ECO:0007669"/>
    <property type="project" value="InterPro"/>
</dbReference>
<dbReference type="STRING" id="463040.CAL15_04240"/>
<evidence type="ECO:0000259" key="3">
    <source>
        <dbReference type="Pfam" id="PF13439"/>
    </source>
</evidence>
<keyword evidence="5" id="KW-1185">Reference proteome</keyword>
<reference evidence="4 5" key="1">
    <citation type="submission" date="2017-05" db="EMBL/GenBank/DDBJ databases">
        <title>Complete and WGS of Bordetella genogroups.</title>
        <authorList>
            <person name="Spilker T."/>
            <person name="LiPuma J."/>
        </authorList>
    </citation>
    <scope>NUCLEOTIDE SEQUENCE [LARGE SCALE GENOMIC DNA]</scope>
    <source>
        <strain evidence="4 5">AU7206</strain>
    </source>
</reference>
<dbReference type="CDD" id="cd03820">
    <property type="entry name" value="GT4_AmsD-like"/>
    <property type="match status" value="1"/>
</dbReference>
<dbReference type="Pfam" id="PF00534">
    <property type="entry name" value="Glycos_transf_1"/>
    <property type="match status" value="1"/>
</dbReference>
<sequence length="407" mass="44319">MIRTDQAANLSRGAHDAGTSPGAAVIDGADDRRLRIVIFIHSLQGGGAERVAADLGAAWVRAGHEVMLLTQTGSEGDAYALDARVQRRVLGTAGLRGLWANVRRVRALRAVLREFAPDIVLGMMTTASVLAVLAARGLPCRVIATEHAHPPSQAMSGLWQRLRRWTYPRAARVVALTHGTAQWIERHVPGSRLAVIPNAVHWPLPQGEPRLPAQRPPGRRRLLAVGRLHADKGFDLLLQAYAQVAPRHPQWDLVILGEGEQRQALQRQIDAAGLDGRVAMPGRAGNVGEWYAHADLYVLSSRFEGLSNTLIEALASGLPAVSFDCDTGPREIVREGVDGMLVRPNGDPAALARELDALMGDDERRHALAAQAPDARERFSAQRMLTMWRQLFDEAMSARDARLPSAK</sequence>
<proteinExistence type="predicted"/>
<dbReference type="PANTHER" id="PTHR12526">
    <property type="entry name" value="GLYCOSYLTRANSFERASE"/>
    <property type="match status" value="1"/>
</dbReference>
<evidence type="ECO:0000313" key="5">
    <source>
        <dbReference type="Proteomes" id="UP000194161"/>
    </source>
</evidence>
<dbReference type="SUPFAM" id="SSF53756">
    <property type="entry name" value="UDP-Glycosyltransferase/glycogen phosphorylase"/>
    <property type="match status" value="1"/>
</dbReference>
<dbReference type="InterPro" id="IPR028098">
    <property type="entry name" value="Glyco_trans_4-like_N"/>
</dbReference>
<feature type="region of interest" description="Disordered" evidence="1">
    <location>
        <begin position="1"/>
        <end position="24"/>
    </location>
</feature>
<gene>
    <name evidence="4" type="ORF">CAL15_04240</name>
</gene>
<accession>A0A1W6Z8J3</accession>
<protein>
    <submittedName>
        <fullName evidence="4">Glycosyl transferase</fullName>
    </submittedName>
</protein>
<feature type="domain" description="Glycosyl transferase family 1" evidence="2">
    <location>
        <begin position="216"/>
        <end position="372"/>
    </location>
</feature>
<dbReference type="Proteomes" id="UP000194161">
    <property type="component" value="Chromosome"/>
</dbReference>
<evidence type="ECO:0000313" key="4">
    <source>
        <dbReference type="EMBL" id="ARP93659.1"/>
    </source>
</evidence>
<evidence type="ECO:0000256" key="1">
    <source>
        <dbReference type="SAM" id="MobiDB-lite"/>
    </source>
</evidence>
<evidence type="ECO:0000259" key="2">
    <source>
        <dbReference type="Pfam" id="PF00534"/>
    </source>
</evidence>
<keyword evidence="4" id="KW-0808">Transferase</keyword>
<dbReference type="Gene3D" id="3.40.50.2000">
    <property type="entry name" value="Glycogen Phosphorylase B"/>
    <property type="match status" value="2"/>
</dbReference>
<dbReference type="Pfam" id="PF13439">
    <property type="entry name" value="Glyco_transf_4"/>
    <property type="match status" value="1"/>
</dbReference>